<gene>
    <name evidence="2" type="ORF">C725_1588</name>
</gene>
<dbReference type="EMBL" id="AMRV01000004">
    <property type="protein sequence ID" value="EMD82990.1"/>
    <property type="molecule type" value="Genomic_DNA"/>
</dbReference>
<reference evidence="2 3" key="1">
    <citation type="journal article" date="2013" name="Genome Announc.">
        <title>Draft Genome Sequence of Strain JLT2015T, Belonging to the Family Sphingomonadaceae of the Alphaproteobacteria.</title>
        <authorList>
            <person name="Tang K."/>
            <person name="Liu K."/>
            <person name="Li S."/>
            <person name="Jiao N."/>
        </authorList>
    </citation>
    <scope>NUCLEOTIDE SEQUENCE [LARGE SCALE GENOMIC DNA]</scope>
    <source>
        <strain evidence="2 3">JLT2015</strain>
    </source>
</reference>
<comment type="caution">
    <text evidence="2">The sequence shown here is derived from an EMBL/GenBank/DDBJ whole genome shotgun (WGS) entry which is preliminary data.</text>
</comment>
<keyword evidence="3" id="KW-1185">Reference proteome</keyword>
<evidence type="ECO:0000313" key="2">
    <source>
        <dbReference type="EMBL" id="EMD82990.1"/>
    </source>
</evidence>
<evidence type="ECO:0000313" key="3">
    <source>
        <dbReference type="Proteomes" id="UP000011717"/>
    </source>
</evidence>
<feature type="compositionally biased region" description="Gly residues" evidence="1">
    <location>
        <begin position="145"/>
        <end position="155"/>
    </location>
</feature>
<sequence>MPCMIADPLSADIRRRPSPMRGKPRDHARHECPCCQLCSRPRPFAAAEMRAWVPCQRERAAPVDRGRNCHQSAPRPLAGQCGQGGARAVAHPVATTHRQLPARRYGGDTVSLLVPDARFIAKTARRTGQRRLQCTRSSLTNILGGGAAGRRGLGRNGWQACGNRPAPRAGNGAR</sequence>
<dbReference type="AlphaFoldDB" id="M2SC91"/>
<organism evidence="2 3">
    <name type="scientific">Pacificimonas flava</name>
    <dbReference type="NCBI Taxonomy" id="1234595"/>
    <lineage>
        <taxon>Bacteria</taxon>
        <taxon>Pseudomonadati</taxon>
        <taxon>Pseudomonadota</taxon>
        <taxon>Alphaproteobacteria</taxon>
        <taxon>Sphingomonadales</taxon>
        <taxon>Sphingosinicellaceae</taxon>
        <taxon>Pacificimonas</taxon>
    </lineage>
</organism>
<protein>
    <submittedName>
        <fullName evidence="2">Uncharacterized protein</fullName>
    </submittedName>
</protein>
<accession>M2SC91</accession>
<feature type="region of interest" description="Disordered" evidence="1">
    <location>
        <begin position="145"/>
        <end position="174"/>
    </location>
</feature>
<proteinExistence type="predicted"/>
<name>M2SC91_9SPHN</name>
<dbReference type="Proteomes" id="UP000011717">
    <property type="component" value="Unassembled WGS sequence"/>
</dbReference>
<evidence type="ECO:0000256" key="1">
    <source>
        <dbReference type="SAM" id="MobiDB-lite"/>
    </source>
</evidence>